<accession>A0A0G2ENX0</accession>
<dbReference type="PANTHER" id="PTHR11808:SF35">
    <property type="entry name" value="CYSTATHIONINE GAMMA-SYNTHASE (AFU_ORTHOLOGUE AFUA_7G01590)"/>
    <property type="match status" value="1"/>
</dbReference>
<dbReference type="GO" id="GO:0005737">
    <property type="term" value="C:cytoplasm"/>
    <property type="evidence" value="ECO:0007669"/>
    <property type="project" value="TreeGrafter"/>
</dbReference>
<dbReference type="PROSITE" id="PS00868">
    <property type="entry name" value="CYS_MET_METAB_PP"/>
    <property type="match status" value="1"/>
</dbReference>
<dbReference type="InterPro" id="IPR000277">
    <property type="entry name" value="Cys/Met-Metab_PyrdxlP-dep_enz"/>
</dbReference>
<dbReference type="Gene3D" id="3.40.640.10">
    <property type="entry name" value="Type I PLP-dependent aspartate aminotransferase-like (Major domain)"/>
    <property type="match status" value="1"/>
</dbReference>
<comment type="cofactor">
    <cofactor evidence="1 4">
        <name>pyridoxal 5'-phosphate</name>
        <dbReference type="ChEBI" id="CHEBI:597326"/>
    </cofactor>
</comment>
<evidence type="ECO:0000313" key="6">
    <source>
        <dbReference type="Proteomes" id="UP000053317"/>
    </source>
</evidence>
<dbReference type="Gene3D" id="3.90.1150.10">
    <property type="entry name" value="Aspartate Aminotransferase, domain 1"/>
    <property type="match status" value="1"/>
</dbReference>
<evidence type="ECO:0000256" key="1">
    <source>
        <dbReference type="ARBA" id="ARBA00001933"/>
    </source>
</evidence>
<dbReference type="EMBL" id="LCWF01000059">
    <property type="protein sequence ID" value="KKY24467.1"/>
    <property type="molecule type" value="Genomic_DNA"/>
</dbReference>
<dbReference type="PANTHER" id="PTHR11808">
    <property type="entry name" value="TRANS-SULFURATION ENZYME FAMILY MEMBER"/>
    <property type="match status" value="1"/>
</dbReference>
<dbReference type="Proteomes" id="UP000053317">
    <property type="component" value="Unassembled WGS sequence"/>
</dbReference>
<gene>
    <name evidence="5" type="ORF">UCRPC4_g02425</name>
</gene>
<dbReference type="GO" id="GO:0019346">
    <property type="term" value="P:transsulfuration"/>
    <property type="evidence" value="ECO:0007669"/>
    <property type="project" value="InterPro"/>
</dbReference>
<dbReference type="InterPro" id="IPR015422">
    <property type="entry name" value="PyrdxlP-dep_Trfase_small"/>
</dbReference>
<keyword evidence="6" id="KW-1185">Reference proteome</keyword>
<comment type="caution">
    <text evidence="5">The sequence shown here is derived from an EMBL/GenBank/DDBJ whole genome shotgun (WGS) entry which is preliminary data.</text>
</comment>
<evidence type="ECO:0000313" key="5">
    <source>
        <dbReference type="EMBL" id="KKY24467.1"/>
    </source>
</evidence>
<dbReference type="InterPro" id="IPR015424">
    <property type="entry name" value="PyrdxlP-dep_Trfase"/>
</dbReference>
<evidence type="ECO:0000256" key="3">
    <source>
        <dbReference type="PIRSR" id="PIRSR001434-2"/>
    </source>
</evidence>
<dbReference type="PIRSF" id="PIRSF001434">
    <property type="entry name" value="CGS"/>
    <property type="match status" value="1"/>
</dbReference>
<dbReference type="OrthoDB" id="3512640at2759"/>
<feature type="modified residue" description="N6-(pyridoxal phosphate)lysine" evidence="3">
    <location>
        <position position="230"/>
    </location>
</feature>
<proteinExistence type="inferred from homology"/>
<comment type="similarity">
    <text evidence="4">Belongs to the trans-sulfuration enzymes family.</text>
</comment>
<dbReference type="InterPro" id="IPR054542">
    <property type="entry name" value="Cys_met_metab_PP"/>
</dbReference>
<dbReference type="InterPro" id="IPR015421">
    <property type="entry name" value="PyrdxlP-dep_Trfase_major"/>
</dbReference>
<evidence type="ECO:0000256" key="2">
    <source>
        <dbReference type="ARBA" id="ARBA00022898"/>
    </source>
</evidence>
<organism evidence="5 6">
    <name type="scientific">Phaeomoniella chlamydospora</name>
    <name type="common">Phaeoacremonium chlamydosporum</name>
    <dbReference type="NCBI Taxonomy" id="158046"/>
    <lineage>
        <taxon>Eukaryota</taxon>
        <taxon>Fungi</taxon>
        <taxon>Dikarya</taxon>
        <taxon>Ascomycota</taxon>
        <taxon>Pezizomycotina</taxon>
        <taxon>Eurotiomycetes</taxon>
        <taxon>Chaetothyriomycetidae</taxon>
        <taxon>Phaeomoniellales</taxon>
        <taxon>Phaeomoniellaceae</taxon>
        <taxon>Phaeomoniella</taxon>
    </lineage>
</organism>
<dbReference type="AlphaFoldDB" id="A0A0G2ENX0"/>
<dbReference type="SUPFAM" id="SSF53383">
    <property type="entry name" value="PLP-dependent transferases"/>
    <property type="match status" value="1"/>
</dbReference>
<dbReference type="FunFam" id="3.40.640.10:FF:000072">
    <property type="entry name" value="Putative cystathionine beta-lyase"/>
    <property type="match status" value="1"/>
</dbReference>
<name>A0A0G2ENX0_PHACM</name>
<sequence>MASIVPDLPPGRELEVEQGYPIEAIPAPANAYPATLALHADESFDHMLSDVAPPIHVSTTFRYSKDDTKLIAAKDRESFAPTEFIYSRVTAPSTTRLEAVLTSLMRSPTPAITYSSGLSAIHAILTFLTPKVVSVGDGYHGSHGVLGLYQRLTKCKIVSLDCSADELGVGDLIMLETPVNPSGEAFNIHAFAEKAHSRGAYLMVDSTFAPPPIQEPFSLGADIVMHSGTKYFGGHSDLLCGVVAVKRKEWVSRMVMDRVFLGSVMGGLEGWLGVRSIRTLELRVERQSRNAHELISWLHNALTTNEEAAPTTENSDSSTPVIRRAVSSILPHSSLQSHASHPDSSWLTTQMPHGLYSPVFSIHTHTESQARRLPSVLKYFHHATSLGGVESLIEWRCMSDSGCDKRLLRISVGIEDVRDLKEDLKKGFEIIGVGSSE</sequence>
<reference evidence="5 6" key="1">
    <citation type="submission" date="2015-05" db="EMBL/GenBank/DDBJ databases">
        <title>Distinctive expansion of gene families associated with plant cell wall degradation and secondary metabolism in the genomes of grapevine trunk pathogens.</title>
        <authorList>
            <person name="Lawrence D.P."/>
            <person name="Travadon R."/>
            <person name="Rolshausen P.E."/>
            <person name="Baumgartner K."/>
        </authorList>
    </citation>
    <scope>NUCLEOTIDE SEQUENCE [LARGE SCALE GENOMIC DNA]</scope>
    <source>
        <strain evidence="5">UCRPC4</strain>
    </source>
</reference>
<protein>
    <submittedName>
        <fullName evidence="5">Putative cystathionine gamma-synthase</fullName>
    </submittedName>
</protein>
<reference evidence="5 6" key="2">
    <citation type="submission" date="2015-05" db="EMBL/GenBank/DDBJ databases">
        <authorList>
            <person name="Morales-Cruz A."/>
            <person name="Amrine K.C."/>
            <person name="Cantu D."/>
        </authorList>
    </citation>
    <scope>NUCLEOTIDE SEQUENCE [LARGE SCALE GENOMIC DNA]</scope>
    <source>
        <strain evidence="5">UCRPC4</strain>
    </source>
</reference>
<dbReference type="GO" id="GO:0030170">
    <property type="term" value="F:pyridoxal phosphate binding"/>
    <property type="evidence" value="ECO:0007669"/>
    <property type="project" value="InterPro"/>
</dbReference>
<dbReference type="Pfam" id="PF01053">
    <property type="entry name" value="Cys_Met_Meta_PP"/>
    <property type="match status" value="1"/>
</dbReference>
<keyword evidence="2 3" id="KW-0663">Pyridoxal phosphate</keyword>
<evidence type="ECO:0000256" key="4">
    <source>
        <dbReference type="RuleBase" id="RU362118"/>
    </source>
</evidence>
<dbReference type="FunFam" id="3.90.1150.10:FF:000066">
    <property type="entry name" value="Putative cystathionine beta-lyase"/>
    <property type="match status" value="1"/>
</dbReference>
<dbReference type="GO" id="GO:0016846">
    <property type="term" value="F:carbon-sulfur lyase activity"/>
    <property type="evidence" value="ECO:0007669"/>
    <property type="project" value="TreeGrafter"/>
</dbReference>